<feature type="compositionally biased region" description="Basic and acidic residues" evidence="1">
    <location>
        <begin position="1"/>
        <end position="16"/>
    </location>
</feature>
<feature type="region of interest" description="Disordered" evidence="1">
    <location>
        <begin position="288"/>
        <end position="314"/>
    </location>
</feature>
<dbReference type="Proteomes" id="UP000623926">
    <property type="component" value="Chromosome"/>
</dbReference>
<protein>
    <submittedName>
        <fullName evidence="3">Uncharacterized protein</fullName>
    </submittedName>
</protein>
<reference evidence="5 6" key="1">
    <citation type="submission" date="2021-02" db="EMBL/GenBank/DDBJ databases">
        <title>FDA dAtabase for Regulatory Grade micrObial Sequences (FDA-ARGOS): Supporting development and validation of Infectious Disease Dx tests.</title>
        <authorList>
            <person name="Sproer C."/>
            <person name="Gronow S."/>
            <person name="Severitt S."/>
            <person name="Schroder I."/>
            <person name="Tallon L."/>
            <person name="Sadzewicz L."/>
            <person name="Zhao X."/>
            <person name="Boylan J."/>
            <person name="Ott S."/>
            <person name="Bowen H."/>
            <person name="Vavikolanu K."/>
            <person name="Mehta A."/>
            <person name="Aluvathingal J."/>
            <person name="Nadendla S."/>
            <person name="Lowell S."/>
            <person name="Myers T."/>
            <person name="Yan Y."/>
            <person name="Sichtig H."/>
        </authorList>
    </citation>
    <scope>NUCLEOTIDE SEQUENCE [LARGE SCALE GENOMIC DNA]</scope>
    <source>
        <strain evidence="4 5">FDAARGOS_1211</strain>
        <strain evidence="3 6">FDAARGOS_1212</strain>
    </source>
</reference>
<evidence type="ECO:0000256" key="2">
    <source>
        <dbReference type="SAM" id="Phobius"/>
    </source>
</evidence>
<dbReference type="Proteomes" id="UP000598054">
    <property type="component" value="Chromosome"/>
</dbReference>
<feature type="compositionally biased region" description="Pro residues" evidence="1">
    <location>
        <begin position="42"/>
        <end position="68"/>
    </location>
</feature>
<accession>A0ABD7CYN3</accession>
<proteinExistence type="predicted"/>
<evidence type="ECO:0000256" key="1">
    <source>
        <dbReference type="SAM" id="MobiDB-lite"/>
    </source>
</evidence>
<evidence type="ECO:0000313" key="4">
    <source>
        <dbReference type="EMBL" id="QRV42131.1"/>
    </source>
</evidence>
<organism evidence="3 6">
    <name type="scientific">Streptomyces californicus</name>
    <dbReference type="NCBI Taxonomy" id="67351"/>
    <lineage>
        <taxon>Bacteria</taxon>
        <taxon>Bacillati</taxon>
        <taxon>Actinomycetota</taxon>
        <taxon>Actinomycetes</taxon>
        <taxon>Kitasatosporales</taxon>
        <taxon>Streptomycetaceae</taxon>
        <taxon>Streptomyces</taxon>
    </lineage>
</organism>
<gene>
    <name evidence="4" type="ORF">I6J41_16325</name>
    <name evidence="3" type="ORF">I6J42_17190</name>
</gene>
<dbReference type="EMBL" id="CP070245">
    <property type="protein sequence ID" value="QRV35590.1"/>
    <property type="molecule type" value="Genomic_DNA"/>
</dbReference>
<dbReference type="InterPro" id="IPR043857">
    <property type="entry name" value="DUF5819"/>
</dbReference>
<evidence type="ECO:0000313" key="3">
    <source>
        <dbReference type="EMBL" id="QRV35590.1"/>
    </source>
</evidence>
<keyword evidence="2" id="KW-0812">Transmembrane</keyword>
<feature type="transmembrane region" description="Helical" evidence="2">
    <location>
        <begin position="98"/>
        <end position="120"/>
    </location>
</feature>
<evidence type="ECO:0000313" key="5">
    <source>
        <dbReference type="Proteomes" id="UP000598054"/>
    </source>
</evidence>
<name>A0ABD7CYN3_9ACTN</name>
<keyword evidence="2" id="KW-0472">Membrane</keyword>
<dbReference type="Pfam" id="PF19136">
    <property type="entry name" value="DUF5819"/>
    <property type="match status" value="1"/>
</dbReference>
<dbReference type="EMBL" id="CP070249">
    <property type="protein sequence ID" value="QRV42131.1"/>
    <property type="molecule type" value="Genomic_DNA"/>
</dbReference>
<keyword evidence="5" id="KW-1185">Reference proteome</keyword>
<dbReference type="AlphaFoldDB" id="A0ABD7CYN3"/>
<feature type="region of interest" description="Disordered" evidence="1">
    <location>
        <begin position="1"/>
        <end position="83"/>
    </location>
</feature>
<keyword evidence="2" id="KW-1133">Transmembrane helix</keyword>
<evidence type="ECO:0000313" key="6">
    <source>
        <dbReference type="Proteomes" id="UP000623926"/>
    </source>
</evidence>
<sequence>MVIDGDRGGMDSDHGRSSAGGGKDAWPQASHRPAETQDAPGAIPPTPRPPQVTAGPPAPHSAPVPPPAAGTTEPAGSSATAEPAAGRGIAGLSFPYQVVAALALSLIGLLACAHVAMVFLHVAPSNTLTKQHGKTIDDWIYPEFEQNWKLFAPNPLQQNVAVHVRAEVAGEDGRRTTRWMNLTHEDTQGIRGNLFPSHVDQNELRRGWDFYVNSHDSDNRPNGMRGELSERYVRRIAMLRLSERDYGGTIERIQLRSATSSVAPPPWSTEKVSTRPVHRVLPWWTVTPDDLPESAGERSRDVSGSAAHGREADR</sequence>